<dbReference type="AlphaFoldDB" id="A0A1H1N734"/>
<keyword evidence="6" id="KW-1185">Reference proteome</keyword>
<evidence type="ECO:0000256" key="2">
    <source>
        <dbReference type="ARBA" id="ARBA00022679"/>
    </source>
</evidence>
<accession>A0A1H1N734</accession>
<organism evidence="5 6">
    <name type="scientific">Brevibacterium sandarakinum</name>
    <dbReference type="NCBI Taxonomy" id="629680"/>
    <lineage>
        <taxon>Bacteria</taxon>
        <taxon>Bacillati</taxon>
        <taxon>Actinomycetota</taxon>
        <taxon>Actinomycetes</taxon>
        <taxon>Micrococcales</taxon>
        <taxon>Brevibacteriaceae</taxon>
        <taxon>Brevibacterium</taxon>
    </lineage>
</organism>
<dbReference type="CDD" id="cd02440">
    <property type="entry name" value="AdoMet_MTases"/>
    <property type="match status" value="1"/>
</dbReference>
<reference evidence="5" key="1">
    <citation type="submission" date="2016-10" db="EMBL/GenBank/DDBJ databases">
        <authorList>
            <person name="Varghese N."/>
            <person name="Submissions S."/>
        </authorList>
    </citation>
    <scope>NUCLEOTIDE SEQUENCE [LARGE SCALE GENOMIC DNA]</scope>
    <source>
        <strain evidence="5">DSM 22082</strain>
    </source>
</reference>
<evidence type="ECO:0000313" key="6">
    <source>
        <dbReference type="Proteomes" id="UP000199700"/>
    </source>
</evidence>
<name>A0A1H1N734_BRESA</name>
<dbReference type="InterPro" id="IPR041698">
    <property type="entry name" value="Methyltransf_25"/>
</dbReference>
<dbReference type="PANTHER" id="PTHR43464">
    <property type="entry name" value="METHYLTRANSFERASE"/>
    <property type="match status" value="1"/>
</dbReference>
<gene>
    <name evidence="5" type="ORF">SAMN04489751_0867</name>
</gene>
<sequence>MTHSFDKNYWDETWDGERAPMMSSGDPNPHLVHEIGELEPGTALDAGCGAGAEAIWLADKGWDVTGADVADTALNYAEDRAAAAGKAGRIAWVQADLSVWEPETQFDLVTTHYAHPAMGQLDFYARIAAWVAPGGTLLIVGHLHHHGHGESHPPAEASATADSITDRLGPAVWTLVTAEESQRTMVGPGGRTITIDDVMVRARRDR</sequence>
<dbReference type="EMBL" id="LT629739">
    <property type="protein sequence ID" value="SDR94545.1"/>
    <property type="molecule type" value="Genomic_DNA"/>
</dbReference>
<evidence type="ECO:0000259" key="4">
    <source>
        <dbReference type="Pfam" id="PF13649"/>
    </source>
</evidence>
<dbReference type="Proteomes" id="UP000199700">
    <property type="component" value="Chromosome"/>
</dbReference>
<dbReference type="SUPFAM" id="SSF53335">
    <property type="entry name" value="S-adenosyl-L-methionine-dependent methyltransferases"/>
    <property type="match status" value="1"/>
</dbReference>
<evidence type="ECO:0000313" key="5">
    <source>
        <dbReference type="EMBL" id="SDR94545.1"/>
    </source>
</evidence>
<keyword evidence="1 5" id="KW-0489">Methyltransferase</keyword>
<proteinExistence type="predicted"/>
<keyword evidence="2" id="KW-0808">Transferase</keyword>
<dbReference type="GO" id="GO:0032259">
    <property type="term" value="P:methylation"/>
    <property type="evidence" value="ECO:0007669"/>
    <property type="project" value="UniProtKB-KW"/>
</dbReference>
<dbReference type="Pfam" id="PF13649">
    <property type="entry name" value="Methyltransf_25"/>
    <property type="match status" value="1"/>
</dbReference>
<protein>
    <submittedName>
        <fullName evidence="5">Methyltransferase domain-containing protein</fullName>
    </submittedName>
</protein>
<dbReference type="PANTHER" id="PTHR43464:SF19">
    <property type="entry name" value="UBIQUINONE BIOSYNTHESIS O-METHYLTRANSFERASE, MITOCHONDRIAL"/>
    <property type="match status" value="1"/>
</dbReference>
<keyword evidence="3" id="KW-0949">S-adenosyl-L-methionine</keyword>
<dbReference type="GO" id="GO:0008168">
    <property type="term" value="F:methyltransferase activity"/>
    <property type="evidence" value="ECO:0007669"/>
    <property type="project" value="UniProtKB-KW"/>
</dbReference>
<dbReference type="STRING" id="629680.SAMN04489751_0867"/>
<dbReference type="Gene3D" id="3.40.50.150">
    <property type="entry name" value="Vaccinia Virus protein VP39"/>
    <property type="match status" value="1"/>
</dbReference>
<feature type="domain" description="Methyltransferase" evidence="4">
    <location>
        <begin position="44"/>
        <end position="135"/>
    </location>
</feature>
<evidence type="ECO:0000256" key="3">
    <source>
        <dbReference type="ARBA" id="ARBA00022691"/>
    </source>
</evidence>
<dbReference type="RefSeq" id="WP_092103471.1">
    <property type="nucleotide sequence ID" value="NZ_LT629739.1"/>
</dbReference>
<dbReference type="OrthoDB" id="9786503at2"/>
<evidence type="ECO:0000256" key="1">
    <source>
        <dbReference type="ARBA" id="ARBA00022603"/>
    </source>
</evidence>
<dbReference type="InterPro" id="IPR029063">
    <property type="entry name" value="SAM-dependent_MTases_sf"/>
</dbReference>